<name>I0L7K8_9ACTN</name>
<gene>
    <name evidence="1" type="ORF">MILUP08_44683</name>
</gene>
<dbReference type="AlphaFoldDB" id="I0L7K8"/>
<evidence type="ECO:0000313" key="2">
    <source>
        <dbReference type="Proteomes" id="UP000003448"/>
    </source>
</evidence>
<protein>
    <submittedName>
        <fullName evidence="1">Uncharacterized protein</fullName>
    </submittedName>
</protein>
<dbReference type="EMBL" id="CAIE01000036">
    <property type="protein sequence ID" value="CCH19805.1"/>
    <property type="molecule type" value="Genomic_DNA"/>
</dbReference>
<reference evidence="1 2" key="1">
    <citation type="journal article" date="2012" name="J. Bacteriol.">
        <title>Genome Sequence of Micromonospora lupini Lupac 08, Isolated from Root Nodules of Lupinus angustifolius.</title>
        <authorList>
            <person name="Alonso-Vega P."/>
            <person name="Normand P."/>
            <person name="Bacigalupe R."/>
            <person name="Pujic P."/>
            <person name="Lajus A."/>
            <person name="Vallenet D."/>
            <person name="Carro L."/>
            <person name="Coll P."/>
            <person name="Trujillo M.E."/>
        </authorList>
    </citation>
    <scope>NUCLEOTIDE SEQUENCE [LARGE SCALE GENOMIC DNA]</scope>
    <source>
        <strain evidence="1 2">Lupac 08</strain>
    </source>
</reference>
<sequence>MRIGVNQARGMRTALGSPQRYVAPGRRRLSNNGFVSTTTANRLREAQAVSSLRM</sequence>
<dbReference type="STRING" id="1150864.MILUP08_44683"/>
<keyword evidence="2" id="KW-1185">Reference proteome</keyword>
<proteinExistence type="predicted"/>
<organism evidence="1 2">
    <name type="scientific">Micromonospora lupini str. Lupac 08</name>
    <dbReference type="NCBI Taxonomy" id="1150864"/>
    <lineage>
        <taxon>Bacteria</taxon>
        <taxon>Bacillati</taxon>
        <taxon>Actinomycetota</taxon>
        <taxon>Actinomycetes</taxon>
        <taxon>Micromonosporales</taxon>
        <taxon>Micromonosporaceae</taxon>
        <taxon>Micromonospora</taxon>
    </lineage>
</organism>
<dbReference type="Proteomes" id="UP000003448">
    <property type="component" value="Unassembled WGS sequence"/>
</dbReference>
<accession>I0L7K8</accession>
<evidence type="ECO:0000313" key="1">
    <source>
        <dbReference type="EMBL" id="CCH19805.1"/>
    </source>
</evidence>